<sequence length="826" mass="89937">MSEEGALMERFRNSLASGNSKELTQICEEAAKSKVCLKAPERIVTENATSKPSPEELRILFTNIAAGNYEACKQQSGALICSWQGRTPLMCAAEHGHVDLTKLFLSQLGCVSGDMARRTALQLALINGHSALFVYLLPERGIRGIYGRTMLHLTASMGVSTWLNNFTAYLGETDDDENTALMLAATNGHAACVEQLLTELGEVNTNGDTALLLAMRARERSCVKLLEGEIGIAGVTSLMYTASLGDASTLSQFLKERKAIALMGRQDNQGRTALTYAMEAGIPIDTCVPLLAKEENIPTADGSLPVHIAVRRGLSDYLKRLRHQLVIPDNTGDYPLSVAARYCWCDSLVELLDLKENDDTESSPIHLDPVILSTAIDAAIKHICRLALPILTAHVIKYNLLGRVSVQRRTGVHVLSPTDLMKSAAKGNTHGVLANLHKMNCIYEDKTALMIAAAGGHHECVKLLLCELGIVGSNELTALDYACEHGYLGCIEQLSPEYSLMLGKPLYHAAIGDYDWIKRHIKSVYRSTVLFRTPLMCAAACGQDKVVAELTEQIGMTDSLGYTALGIAAQRDQMSVIPILTDELSLSQANGMSALMVACKYGCYSSAEALFSLYYPNNKADALIGNGTVQALGHVRRDSDGKTALMYATISRKRLLVRMLLGVEGGLQDNVGMTALMYAVRYGCKECYELLITCQAEVKHRNNKKETALILAIKHKRDLAVTLLGPIEGTERDSASRTALIFATERNRKRYIRELCPHGEGSVDEHGNSALSIAIKNGLVTITRCLVHSSLECAVAKKIIAALENNPQNSKITADCLRILNEHTDP</sequence>
<evidence type="ECO:0000313" key="3">
    <source>
        <dbReference type="EMBL" id="KAE8303727.1"/>
    </source>
</evidence>
<dbReference type="Gene3D" id="1.25.40.20">
    <property type="entry name" value="Ankyrin repeat-containing domain"/>
    <property type="match status" value="5"/>
</dbReference>
<dbReference type="PANTHER" id="PTHR24198">
    <property type="entry name" value="ANKYRIN REPEAT AND PROTEIN KINASE DOMAIN-CONTAINING PROTEIN"/>
    <property type="match status" value="1"/>
</dbReference>
<comment type="caution">
    <text evidence="3">The sequence shown here is derived from an EMBL/GenBank/DDBJ whole genome shotgun (WGS) entry which is preliminary data.</text>
</comment>
<dbReference type="GeneID" id="5702571"/>
<dbReference type="InterPro" id="IPR002110">
    <property type="entry name" value="Ankyrin_rpt"/>
</dbReference>
<gene>
    <name evidence="3" type="ORF">GL50803_005305</name>
</gene>
<reference evidence="3 4" key="1">
    <citation type="journal article" date="2007" name="Science">
        <title>Genomic minimalism in the early diverging intestinal parasite Giardia lamblia.</title>
        <authorList>
            <person name="Morrison H.G."/>
            <person name="McArthur A.G."/>
            <person name="Gillin F.D."/>
            <person name="Aley S.B."/>
            <person name="Adam R.D."/>
            <person name="Olsen G.J."/>
            <person name="Best A.A."/>
            <person name="Cande W.Z."/>
            <person name="Chen F."/>
            <person name="Cipriano M.J."/>
            <person name="Davids B.J."/>
            <person name="Dawson S.C."/>
            <person name="Elmendorf H.G."/>
            <person name="Hehl A.B."/>
            <person name="Holder M.E."/>
            <person name="Huse S.M."/>
            <person name="Kim U.U."/>
            <person name="Lasek-Nesselquist E."/>
            <person name="Manning G."/>
            <person name="Nigam A."/>
            <person name="Nixon J.E."/>
            <person name="Palm D."/>
            <person name="Passamaneck N.E."/>
            <person name="Prabhu A."/>
            <person name="Reich C.I."/>
            <person name="Reiner D.S."/>
            <person name="Samuelson J."/>
            <person name="Svard S.G."/>
            <person name="Sogin M.L."/>
        </authorList>
    </citation>
    <scope>NUCLEOTIDE SEQUENCE [LARGE SCALE GENOMIC DNA]</scope>
    <source>
        <strain evidence="3 4">WB C6</strain>
    </source>
</reference>
<name>A8B4N4_GIAIC</name>
<dbReference type="HOGENOM" id="CLU_343052_0_0_1"/>
<evidence type="ECO:0000256" key="1">
    <source>
        <dbReference type="ARBA" id="ARBA00022737"/>
    </source>
</evidence>
<dbReference type="AlphaFoldDB" id="A8B4N4"/>
<keyword evidence="2" id="KW-0040">ANK repeat</keyword>
<dbReference type="EMBL" id="AACB03000002">
    <property type="protein sequence ID" value="KAE8303727.1"/>
    <property type="molecule type" value="Genomic_DNA"/>
</dbReference>
<keyword evidence="4" id="KW-1185">Reference proteome</keyword>
<dbReference type="STRING" id="184922.A8B4N4"/>
<dbReference type="OMA" id="AVRYGCK"/>
<dbReference type="Pfam" id="PF12796">
    <property type="entry name" value="Ank_2"/>
    <property type="match status" value="5"/>
</dbReference>
<keyword evidence="1" id="KW-0677">Repeat</keyword>
<dbReference type="Proteomes" id="UP000001548">
    <property type="component" value="Unassembled WGS sequence"/>
</dbReference>
<dbReference type="VEuPathDB" id="GiardiaDB:GL50803_5305"/>
<dbReference type="SMART" id="SM00248">
    <property type="entry name" value="ANK"/>
    <property type="match status" value="15"/>
</dbReference>
<protein>
    <submittedName>
        <fullName evidence="3">Ankyrin repeat protein 1</fullName>
    </submittedName>
</protein>
<dbReference type="SUPFAM" id="SSF48403">
    <property type="entry name" value="Ankyrin repeat"/>
    <property type="match status" value="4"/>
</dbReference>
<dbReference type="RefSeq" id="XP_001709647.1">
    <property type="nucleotide sequence ID" value="XM_001709595.1"/>
</dbReference>
<dbReference type="PANTHER" id="PTHR24198:SF165">
    <property type="entry name" value="ANKYRIN REPEAT-CONTAINING PROTEIN-RELATED"/>
    <property type="match status" value="1"/>
</dbReference>
<organism evidence="3 4">
    <name type="scientific">Giardia intestinalis (strain ATCC 50803 / WB clone C6)</name>
    <name type="common">Giardia lamblia</name>
    <dbReference type="NCBI Taxonomy" id="184922"/>
    <lineage>
        <taxon>Eukaryota</taxon>
        <taxon>Metamonada</taxon>
        <taxon>Diplomonadida</taxon>
        <taxon>Hexamitidae</taxon>
        <taxon>Giardiinae</taxon>
        <taxon>Giardia</taxon>
    </lineage>
</organism>
<proteinExistence type="predicted"/>
<dbReference type="InterPro" id="IPR036770">
    <property type="entry name" value="Ankyrin_rpt-contain_sf"/>
</dbReference>
<dbReference type="PROSITE" id="PS50088">
    <property type="entry name" value="ANK_REPEAT"/>
    <property type="match status" value="1"/>
</dbReference>
<evidence type="ECO:0000256" key="2">
    <source>
        <dbReference type="ARBA" id="ARBA00023043"/>
    </source>
</evidence>
<dbReference type="PROSITE" id="PS50297">
    <property type="entry name" value="ANK_REP_REGION"/>
    <property type="match status" value="1"/>
</dbReference>
<accession>A8B4N4</accession>
<dbReference type="KEGG" id="gla:GL50803_005305"/>
<evidence type="ECO:0000313" key="4">
    <source>
        <dbReference type="Proteomes" id="UP000001548"/>
    </source>
</evidence>